<dbReference type="EMBL" id="JBEOQB010000004">
    <property type="protein sequence ID" value="MEZ0452912.1"/>
    <property type="molecule type" value="Genomic_DNA"/>
</dbReference>
<dbReference type="Gene3D" id="1.10.1740.10">
    <property type="match status" value="1"/>
</dbReference>
<dbReference type="EMBL" id="LR590484">
    <property type="protein sequence ID" value="VTR50935.1"/>
    <property type="molecule type" value="Genomic_DNA"/>
</dbReference>
<dbReference type="STRING" id="1123265.GCA_000686625_02464"/>
<evidence type="ECO:0000313" key="2">
    <source>
        <dbReference type="EMBL" id="VTR50935.1"/>
    </source>
</evidence>
<dbReference type="GO" id="GO:0003700">
    <property type="term" value="F:DNA-binding transcription factor activity"/>
    <property type="evidence" value="ECO:0007669"/>
    <property type="project" value="InterPro"/>
</dbReference>
<dbReference type="RefSeq" id="WP_028069612.1">
    <property type="nucleotide sequence ID" value="NZ_CP141191.1"/>
</dbReference>
<dbReference type="InterPro" id="IPR013325">
    <property type="entry name" value="RNA_pol_sigma_r2"/>
</dbReference>
<keyword evidence="4" id="KW-1185">Reference proteome</keyword>
<proteinExistence type="predicted"/>
<evidence type="ECO:0000313" key="1">
    <source>
        <dbReference type="EMBL" id="MEZ0452912.1"/>
    </source>
</evidence>
<name>A0A4U9VTT2_9SPHI</name>
<dbReference type="SUPFAM" id="SSF88946">
    <property type="entry name" value="Sigma2 domain of RNA polymerase sigma factors"/>
    <property type="match status" value="1"/>
</dbReference>
<sequence length="177" mass="20422">MQTISNSNVASGRRALFMELYQKGFPAVARYISSMGGSFDEAKDVFQDALIAYYEKVVLSSLVLDNDIAYLFGTARNIWLKRYHQGRQKLPLDQMDVVLPDESLPCNKRLFRFLETAGRKCMSLLKSFYYDQMSLQEIADDFGFSGIRSATVQKYKCLEKIRETVKEKALLYEDFLE</sequence>
<dbReference type="InterPro" id="IPR013324">
    <property type="entry name" value="RNA_pol_sigma_r3/r4-like"/>
</dbReference>
<reference evidence="2 3" key="1">
    <citation type="submission" date="2019-05" db="EMBL/GenBank/DDBJ databases">
        <authorList>
            <consortium name="Pathogen Informatics"/>
        </authorList>
    </citation>
    <scope>NUCLEOTIDE SEQUENCE [LARGE SCALE GENOMIC DNA]</scope>
    <source>
        <strain evidence="2 3">NCTC11429</strain>
    </source>
</reference>
<evidence type="ECO:0000313" key="3">
    <source>
        <dbReference type="Proteomes" id="UP000308196"/>
    </source>
</evidence>
<protein>
    <submittedName>
        <fullName evidence="2">RNA polymerase sigma-70 factor, Rhodopirellula/Verrucomicrobium family</fullName>
    </submittedName>
    <submittedName>
        <fullName evidence="1">Sigma-70 family RNA polymerase sigma factor</fullName>
    </submittedName>
</protein>
<dbReference type="KEGG" id="stha:NCTC11429_04219"/>
<dbReference type="Proteomes" id="UP001566204">
    <property type="component" value="Unassembled WGS sequence"/>
</dbReference>
<dbReference type="GO" id="GO:0006352">
    <property type="term" value="P:DNA-templated transcription initiation"/>
    <property type="evidence" value="ECO:0007669"/>
    <property type="project" value="InterPro"/>
</dbReference>
<dbReference type="GeneID" id="78464832"/>
<organism evidence="2 3">
    <name type="scientific">Sphingobacterium thalpophilum</name>
    <dbReference type="NCBI Taxonomy" id="259"/>
    <lineage>
        <taxon>Bacteria</taxon>
        <taxon>Pseudomonadati</taxon>
        <taxon>Bacteroidota</taxon>
        <taxon>Sphingobacteriia</taxon>
        <taxon>Sphingobacteriales</taxon>
        <taxon>Sphingobacteriaceae</taxon>
        <taxon>Sphingobacterium</taxon>
    </lineage>
</organism>
<accession>A0A4U9VTT2</accession>
<dbReference type="Proteomes" id="UP000308196">
    <property type="component" value="Chromosome"/>
</dbReference>
<gene>
    <name evidence="1" type="ORF">ABTW24_15050</name>
    <name evidence="2" type="ORF">NCTC11429_04219</name>
</gene>
<dbReference type="AlphaFoldDB" id="A0A4U9VTT2"/>
<reference evidence="1 4" key="2">
    <citation type="submission" date="2024-06" db="EMBL/GenBank/DDBJ databases">
        <title>Soil Sphingobacterium thalpophilum.</title>
        <authorList>
            <person name="Yang J."/>
            <person name="Li J."/>
        </authorList>
    </citation>
    <scope>NUCLEOTIDE SEQUENCE [LARGE SCALE GENOMIC DNA]</scope>
    <source>
        <strain evidence="1 4">22g91tb</strain>
    </source>
</reference>
<evidence type="ECO:0000313" key="4">
    <source>
        <dbReference type="Proteomes" id="UP001566204"/>
    </source>
</evidence>
<dbReference type="SUPFAM" id="SSF88659">
    <property type="entry name" value="Sigma3 and sigma4 domains of RNA polymerase sigma factors"/>
    <property type="match status" value="1"/>
</dbReference>